<dbReference type="SUPFAM" id="SSF56176">
    <property type="entry name" value="FAD-binding/transporter-associated domain-like"/>
    <property type="match status" value="1"/>
</dbReference>
<dbReference type="RefSeq" id="WP_131179808.1">
    <property type="nucleotide sequence ID" value="NZ_QJUI01000007.1"/>
</dbReference>
<name>A0A4Q9QPS9_9GAMM</name>
<dbReference type="GO" id="GO:0005886">
    <property type="term" value="C:plasma membrane"/>
    <property type="evidence" value="ECO:0007669"/>
    <property type="project" value="UniProtKB-SubCell"/>
</dbReference>
<evidence type="ECO:0000256" key="6">
    <source>
        <dbReference type="ARBA" id="ARBA00022989"/>
    </source>
</evidence>
<evidence type="ECO:0000256" key="3">
    <source>
        <dbReference type="ARBA" id="ARBA00022475"/>
    </source>
</evidence>
<keyword evidence="5" id="KW-0677">Repeat</keyword>
<dbReference type="Pfam" id="PF03471">
    <property type="entry name" value="CorC_HlyC"/>
    <property type="match status" value="1"/>
</dbReference>
<feature type="transmembrane region" description="Helical" evidence="11">
    <location>
        <begin position="132"/>
        <end position="153"/>
    </location>
</feature>
<dbReference type="PROSITE" id="PS51846">
    <property type="entry name" value="CNNM"/>
    <property type="match status" value="1"/>
</dbReference>
<keyword evidence="6 10" id="KW-1133">Transmembrane helix</keyword>
<evidence type="ECO:0000256" key="11">
    <source>
        <dbReference type="SAM" id="Phobius"/>
    </source>
</evidence>
<evidence type="ECO:0000256" key="7">
    <source>
        <dbReference type="ARBA" id="ARBA00023122"/>
    </source>
</evidence>
<keyword evidence="15" id="KW-1185">Reference proteome</keyword>
<dbReference type="InterPro" id="IPR036318">
    <property type="entry name" value="FAD-bd_PCMH-like_sf"/>
</dbReference>
<dbReference type="InterPro" id="IPR000644">
    <property type="entry name" value="CBS_dom"/>
</dbReference>
<dbReference type="EMBL" id="QJUI01000007">
    <property type="protein sequence ID" value="TBU80738.1"/>
    <property type="molecule type" value="Genomic_DNA"/>
</dbReference>
<dbReference type="OrthoDB" id="9797674at2"/>
<evidence type="ECO:0000256" key="10">
    <source>
        <dbReference type="PROSITE-ProRule" id="PRU01193"/>
    </source>
</evidence>
<dbReference type="SMART" id="SM01091">
    <property type="entry name" value="CorC_HlyC"/>
    <property type="match status" value="1"/>
</dbReference>
<dbReference type="Pfam" id="PF01595">
    <property type="entry name" value="CNNM"/>
    <property type="match status" value="1"/>
</dbReference>
<feature type="transmembrane region" description="Helical" evidence="11">
    <location>
        <begin position="92"/>
        <end position="112"/>
    </location>
</feature>
<evidence type="ECO:0000256" key="1">
    <source>
        <dbReference type="ARBA" id="ARBA00004651"/>
    </source>
</evidence>
<keyword evidence="4 10" id="KW-0812">Transmembrane</keyword>
<sequence length="416" mass="45768">MDTPSLIPQLALLLLLLGCAAFFICARTVLFSLNRYRLRHRARQGHRAAARLIKLMDQPQRLSATLRIGTICSTMAASVAATLLALSQSGNAIQVISPFVLTLAVLILAHPLGRVLAILPTHLFAYPASRPLLLVSVALSPLTSLLLIISQALRSRIGKPVEGAQNDNLSLEELRSALQADDLPLPRERRTMLLGVLELDRVNVNDIMIPRHEVVGIDLQGSVPLIEQIRNASHTRLPVYRNSLNQIEGILHMRRLAGHSELDETTLLQACDAPYFVPEVTTLATQLVNFQQHKYRTGIVVDEYGEAMGIVTLEDILEEIVGDLSTVETAHPSEFHPLGDGTWAIKGSAYLREVNRALGWNLPVDGPKTVNGLVTEVLENIPASAVCLQVGHYRLEILKATDSRVLEVRAWECQPQ</sequence>
<dbReference type="InterPro" id="IPR016169">
    <property type="entry name" value="FAD-bd_PCMH_sub2"/>
</dbReference>
<dbReference type="AlphaFoldDB" id="A0A4Q9QPS9"/>
<comment type="caution">
    <text evidence="14">The sequence shown here is derived from an EMBL/GenBank/DDBJ whole genome shotgun (WGS) entry which is preliminary data.</text>
</comment>
<feature type="transmembrane region" description="Helical" evidence="11">
    <location>
        <begin position="6"/>
        <end position="33"/>
    </location>
</feature>
<dbReference type="GO" id="GO:0050660">
    <property type="term" value="F:flavin adenine dinucleotide binding"/>
    <property type="evidence" value="ECO:0007669"/>
    <property type="project" value="InterPro"/>
</dbReference>
<evidence type="ECO:0000256" key="8">
    <source>
        <dbReference type="ARBA" id="ARBA00023136"/>
    </source>
</evidence>
<feature type="domain" description="CNNM transmembrane" evidence="13">
    <location>
        <begin position="2"/>
        <end position="194"/>
    </location>
</feature>
<dbReference type="PROSITE" id="PS51371">
    <property type="entry name" value="CBS"/>
    <property type="match status" value="1"/>
</dbReference>
<feature type="transmembrane region" description="Helical" evidence="11">
    <location>
        <begin position="64"/>
        <end position="86"/>
    </location>
</feature>
<evidence type="ECO:0000259" key="12">
    <source>
        <dbReference type="PROSITE" id="PS51371"/>
    </source>
</evidence>
<keyword evidence="7 9" id="KW-0129">CBS domain</keyword>
<dbReference type="InterPro" id="IPR002550">
    <property type="entry name" value="CNNM"/>
</dbReference>
<dbReference type="InterPro" id="IPR046342">
    <property type="entry name" value="CBS_dom_sf"/>
</dbReference>
<dbReference type="Pfam" id="PF00571">
    <property type="entry name" value="CBS"/>
    <property type="match status" value="1"/>
</dbReference>
<dbReference type="Proteomes" id="UP000292302">
    <property type="component" value="Unassembled WGS sequence"/>
</dbReference>
<dbReference type="Gene3D" id="3.10.580.10">
    <property type="entry name" value="CBS-domain"/>
    <property type="match status" value="1"/>
</dbReference>
<evidence type="ECO:0000313" key="15">
    <source>
        <dbReference type="Proteomes" id="UP000292302"/>
    </source>
</evidence>
<feature type="domain" description="CBS" evidence="12">
    <location>
        <begin position="270"/>
        <end position="326"/>
    </location>
</feature>
<reference evidence="14 15" key="1">
    <citation type="submission" date="2018-06" db="EMBL/GenBank/DDBJ databases">
        <title>Three novel Pseudomonas species isolated from symptomatic oak.</title>
        <authorList>
            <person name="Bueno-Gonzalez V."/>
            <person name="Brady C."/>
        </authorList>
    </citation>
    <scope>NUCLEOTIDE SEQUENCE [LARGE SCALE GENOMIC DNA]</scope>
    <source>
        <strain evidence="14 15">P9A</strain>
    </source>
</reference>
<comment type="subcellular location">
    <subcellularLocation>
        <location evidence="1">Cell membrane</location>
        <topology evidence="1">Multi-pass membrane protein</topology>
    </subcellularLocation>
</comment>
<evidence type="ECO:0000313" key="14">
    <source>
        <dbReference type="EMBL" id="TBU80738.1"/>
    </source>
</evidence>
<proteinExistence type="inferred from homology"/>
<keyword evidence="3" id="KW-1003">Cell membrane</keyword>
<gene>
    <name evidence="14" type="ORF">DNK06_09595</name>
</gene>
<evidence type="ECO:0000256" key="2">
    <source>
        <dbReference type="ARBA" id="ARBA00006337"/>
    </source>
</evidence>
<dbReference type="PANTHER" id="PTHR22777">
    <property type="entry name" value="HEMOLYSIN-RELATED"/>
    <property type="match status" value="1"/>
</dbReference>
<dbReference type="PANTHER" id="PTHR22777:SF32">
    <property type="entry name" value="UPF0053 INNER MEMBRANE PROTEIN YFJD"/>
    <property type="match status" value="1"/>
</dbReference>
<dbReference type="CDD" id="cd04590">
    <property type="entry name" value="CBS_pair_CorC_HlyC_assoc"/>
    <property type="match status" value="1"/>
</dbReference>
<evidence type="ECO:0000256" key="4">
    <source>
        <dbReference type="ARBA" id="ARBA00022692"/>
    </source>
</evidence>
<dbReference type="Gene3D" id="3.30.465.10">
    <property type="match status" value="1"/>
</dbReference>
<dbReference type="InterPro" id="IPR044751">
    <property type="entry name" value="Ion_transp-like_CBS"/>
</dbReference>
<keyword evidence="8 10" id="KW-0472">Membrane</keyword>
<protein>
    <submittedName>
        <fullName evidence="14">Magnesium/cobalt efflux protein</fullName>
    </submittedName>
</protein>
<evidence type="ECO:0000256" key="9">
    <source>
        <dbReference type="PROSITE-ProRule" id="PRU00703"/>
    </source>
</evidence>
<evidence type="ECO:0000256" key="5">
    <source>
        <dbReference type="ARBA" id="ARBA00022737"/>
    </source>
</evidence>
<accession>A0A4Q9QPS9</accession>
<comment type="similarity">
    <text evidence="2">Belongs to the UPF0053 family.</text>
</comment>
<dbReference type="InterPro" id="IPR005170">
    <property type="entry name" value="Transptr-assoc_dom"/>
</dbReference>
<organism evidence="14 15">
    <name type="scientific">Phytopseudomonas daroniae</name>
    <dbReference type="NCBI Taxonomy" id="2487519"/>
    <lineage>
        <taxon>Bacteria</taxon>
        <taxon>Pseudomonadati</taxon>
        <taxon>Pseudomonadota</taxon>
        <taxon>Gammaproteobacteria</taxon>
        <taxon>Pseudomonadales</taxon>
        <taxon>Pseudomonadaceae</taxon>
        <taxon>Phytopseudomonas</taxon>
    </lineage>
</organism>
<evidence type="ECO:0000259" key="13">
    <source>
        <dbReference type="PROSITE" id="PS51846"/>
    </source>
</evidence>
<dbReference type="SUPFAM" id="SSF54631">
    <property type="entry name" value="CBS-domain pair"/>
    <property type="match status" value="1"/>
</dbReference>